<keyword evidence="5" id="KW-1185">Reference proteome</keyword>
<evidence type="ECO:0000256" key="2">
    <source>
        <dbReference type="PROSITE-ProRule" id="PRU00104"/>
    </source>
</evidence>
<dbReference type="InterPro" id="IPR000569">
    <property type="entry name" value="HECT_dom"/>
</dbReference>
<dbReference type="Proteomes" id="UP001249851">
    <property type="component" value="Unassembled WGS sequence"/>
</dbReference>
<dbReference type="Gene3D" id="3.90.1750.10">
    <property type="entry name" value="Hect, E3 ligase catalytic domains"/>
    <property type="match status" value="1"/>
</dbReference>
<keyword evidence="1 2" id="KW-0833">Ubl conjugation pathway</keyword>
<feature type="domain" description="HECT" evidence="3">
    <location>
        <begin position="174"/>
        <end position="209"/>
    </location>
</feature>
<reference evidence="4" key="2">
    <citation type="journal article" date="2023" name="Science">
        <title>Genomic signatures of disease resistance in endangered staghorn corals.</title>
        <authorList>
            <person name="Vollmer S.V."/>
            <person name="Selwyn J.D."/>
            <person name="Despard B.A."/>
            <person name="Roesel C.L."/>
        </authorList>
    </citation>
    <scope>NUCLEOTIDE SEQUENCE</scope>
    <source>
        <strain evidence="4">K2</strain>
    </source>
</reference>
<sequence>MNVCTQDVVKISSENSWKTLPEPIARPVANSELLTQSNDSEKFFFTWYVDVTVTGKHSRANSPVRGPSHVLSQPEQINQLIEMFPDSTREDISTSLAVHGTVARAGSTTLTNDKDDSNSDLAELVLPPRDSDYKPVSLSGLLEDLTDIISNDREKLKVDEEDLLNDAMAYYKDETFDPKKKLRIIYIEQPAADTGGVTRHFFNQLLHLLSVEFFYGDDYKIPIYNSRVVASGMMTLVGKIIVHSILQGGPGLTIFSPFVYHYLATGNVDEAIQRMTINDCSLRIKSYINMVAEGVDVATLDLDETTDILSECGLTFTLTNENKMRVIQSIIIHDVIGRPKIVLDQLRDGLATLGFGTKMKFPDLFQQLFVPGEAEMKGAHVITLHNFPPSLSKEETTTKGYLLEFLQKTEAKMLQEFLVFTTGAPCLPNFGYGKIN</sequence>
<dbReference type="Pfam" id="PF00632">
    <property type="entry name" value="HECT"/>
    <property type="match status" value="1"/>
</dbReference>
<dbReference type="EMBL" id="JARQWQ010000024">
    <property type="protein sequence ID" value="KAK2563821.1"/>
    <property type="molecule type" value="Genomic_DNA"/>
</dbReference>
<name>A0AAD9V757_ACRCE</name>
<evidence type="ECO:0000313" key="5">
    <source>
        <dbReference type="Proteomes" id="UP001249851"/>
    </source>
</evidence>
<dbReference type="SUPFAM" id="SSF56204">
    <property type="entry name" value="Hect, E3 ligase catalytic domain"/>
    <property type="match status" value="1"/>
</dbReference>
<reference evidence="4" key="1">
    <citation type="journal article" date="2023" name="G3 (Bethesda)">
        <title>Whole genome assembly and annotation of the endangered Caribbean coral Acropora cervicornis.</title>
        <authorList>
            <person name="Selwyn J.D."/>
            <person name="Vollmer S.V."/>
        </authorList>
    </citation>
    <scope>NUCLEOTIDE SEQUENCE</scope>
    <source>
        <strain evidence="4">K2</strain>
    </source>
</reference>
<comment type="caution">
    <text evidence="2">Lacks conserved residue(s) required for the propagation of feature annotation.</text>
</comment>
<comment type="caution">
    <text evidence="4">The sequence shown here is derived from an EMBL/GenBank/DDBJ whole genome shotgun (WGS) entry which is preliminary data.</text>
</comment>
<gene>
    <name evidence="4" type="ORF">P5673_012825</name>
</gene>
<evidence type="ECO:0000256" key="1">
    <source>
        <dbReference type="ARBA" id="ARBA00022786"/>
    </source>
</evidence>
<dbReference type="InterPro" id="IPR035983">
    <property type="entry name" value="Hect_E3_ubiquitin_ligase"/>
</dbReference>
<dbReference type="PROSITE" id="PS50237">
    <property type="entry name" value="HECT"/>
    <property type="match status" value="1"/>
</dbReference>
<evidence type="ECO:0000313" key="4">
    <source>
        <dbReference type="EMBL" id="KAK2563821.1"/>
    </source>
</evidence>
<protein>
    <submittedName>
        <fullName evidence="4">G2/M phase-specific E3 ubiquitin-protein ligase</fullName>
    </submittedName>
</protein>
<accession>A0AAD9V757</accession>
<organism evidence="4 5">
    <name type="scientific">Acropora cervicornis</name>
    <name type="common">Staghorn coral</name>
    <dbReference type="NCBI Taxonomy" id="6130"/>
    <lineage>
        <taxon>Eukaryota</taxon>
        <taxon>Metazoa</taxon>
        <taxon>Cnidaria</taxon>
        <taxon>Anthozoa</taxon>
        <taxon>Hexacorallia</taxon>
        <taxon>Scleractinia</taxon>
        <taxon>Astrocoeniina</taxon>
        <taxon>Acroporidae</taxon>
        <taxon>Acropora</taxon>
    </lineage>
</organism>
<dbReference type="GO" id="GO:0004842">
    <property type="term" value="F:ubiquitin-protein transferase activity"/>
    <property type="evidence" value="ECO:0007669"/>
    <property type="project" value="InterPro"/>
</dbReference>
<dbReference type="AlphaFoldDB" id="A0AAD9V757"/>
<evidence type="ECO:0000259" key="3">
    <source>
        <dbReference type="PROSITE" id="PS50237"/>
    </source>
</evidence>
<proteinExistence type="predicted"/>